<dbReference type="SUPFAM" id="SSF56954">
    <property type="entry name" value="Outer membrane efflux proteins (OEP)"/>
    <property type="match status" value="1"/>
</dbReference>
<reference evidence="3 4" key="1">
    <citation type="journal article" date="2014" name="Proc. Natl. Acad. Sci. U.S.A.">
        <title>Functional type 2 photosynthetic reaction centers found in the rare bacterial phylum Gemmatimonadetes.</title>
        <authorList>
            <person name="Zeng Y."/>
            <person name="Feng F."/>
            <person name="Medova H."/>
            <person name="Dean J."/>
            <person name="Koblizek M."/>
        </authorList>
    </citation>
    <scope>NUCLEOTIDE SEQUENCE [LARGE SCALE GENOMIC DNA]</scope>
    <source>
        <strain evidence="3 4">AP64</strain>
    </source>
</reference>
<dbReference type="KEGG" id="gph:GEMMAAP_13830"/>
<keyword evidence="4" id="KW-1185">Reference proteome</keyword>
<dbReference type="Proteomes" id="UP000076404">
    <property type="component" value="Chromosome"/>
</dbReference>
<organism evidence="3 4">
    <name type="scientific">Gemmatimonas phototrophica</name>
    <dbReference type="NCBI Taxonomy" id="1379270"/>
    <lineage>
        <taxon>Bacteria</taxon>
        <taxon>Pseudomonadati</taxon>
        <taxon>Gemmatimonadota</taxon>
        <taxon>Gemmatimonadia</taxon>
        <taxon>Gemmatimonadales</taxon>
        <taxon>Gemmatimonadaceae</taxon>
        <taxon>Gemmatimonas</taxon>
    </lineage>
</organism>
<dbReference type="Pfam" id="PF02321">
    <property type="entry name" value="OEP"/>
    <property type="match status" value="1"/>
</dbReference>
<keyword evidence="2" id="KW-0732">Signal</keyword>
<evidence type="ECO:0000256" key="2">
    <source>
        <dbReference type="SAM" id="SignalP"/>
    </source>
</evidence>
<dbReference type="AlphaFoldDB" id="A0A143BKL0"/>
<proteinExistence type="inferred from homology"/>
<evidence type="ECO:0008006" key="5">
    <source>
        <dbReference type="Google" id="ProtNLM"/>
    </source>
</evidence>
<evidence type="ECO:0000313" key="4">
    <source>
        <dbReference type="Proteomes" id="UP000076404"/>
    </source>
</evidence>
<name>A0A143BKL0_9BACT</name>
<dbReference type="PANTHER" id="PTHR30203">
    <property type="entry name" value="OUTER MEMBRANE CATION EFFLUX PROTEIN"/>
    <property type="match status" value="1"/>
</dbReference>
<dbReference type="EMBL" id="CP011454">
    <property type="protein sequence ID" value="AMW05596.1"/>
    <property type="molecule type" value="Genomic_DNA"/>
</dbReference>
<dbReference type="InterPro" id="IPR010131">
    <property type="entry name" value="MdtP/NodT-like"/>
</dbReference>
<dbReference type="STRING" id="1379270.GEMMAAP_13830"/>
<protein>
    <recommendedName>
        <fullName evidence="5">Transporter</fullName>
    </recommendedName>
</protein>
<dbReference type="eggNOG" id="COG1538">
    <property type="taxonomic scope" value="Bacteria"/>
</dbReference>
<reference evidence="3 4" key="2">
    <citation type="journal article" date="2016" name="Environ. Microbiol. Rep.">
        <title>Metagenomic evidence for the presence of phototrophic Gemmatimonadetes bacteria in diverse environments.</title>
        <authorList>
            <person name="Zeng Y."/>
            <person name="Baumbach J."/>
            <person name="Barbosa E.G."/>
            <person name="Azevedo V."/>
            <person name="Zhang C."/>
            <person name="Koblizek M."/>
        </authorList>
    </citation>
    <scope>NUCLEOTIDE SEQUENCE [LARGE SCALE GENOMIC DNA]</scope>
    <source>
        <strain evidence="3 4">AP64</strain>
    </source>
</reference>
<gene>
    <name evidence="3" type="ORF">GEMMAAP_13830</name>
</gene>
<accession>A0A143BKL0</accession>
<dbReference type="Gene3D" id="1.20.1600.10">
    <property type="entry name" value="Outer membrane efflux proteins (OEP)"/>
    <property type="match status" value="1"/>
</dbReference>
<comment type="similarity">
    <text evidence="1">Belongs to the outer membrane factor (OMF) (TC 1.B.17) family.</text>
</comment>
<dbReference type="PANTHER" id="PTHR30203:SF24">
    <property type="entry name" value="BLR4935 PROTEIN"/>
    <property type="match status" value="1"/>
</dbReference>
<feature type="chain" id="PRO_5012836737" description="Transporter" evidence="2">
    <location>
        <begin position="16"/>
        <end position="461"/>
    </location>
</feature>
<dbReference type="GO" id="GO:0015562">
    <property type="term" value="F:efflux transmembrane transporter activity"/>
    <property type="evidence" value="ECO:0007669"/>
    <property type="project" value="InterPro"/>
</dbReference>
<evidence type="ECO:0000256" key="1">
    <source>
        <dbReference type="ARBA" id="ARBA00007613"/>
    </source>
</evidence>
<sequence>MVLVVSFLWSQPVCAAALLLLSLSARQLPAQDRTAVTERAELLSLRDARTAALRLDPAVRSAKEAVVVAAARERQSAAFPNPSLAYGREQTSRVGQSNAQDIAQIEWPLDVAGQRSARIVAARLRVEVAEARLAGSTQAIDAELVRVYIEAMSAEHRIHLADAALRTAREAQRVGNERVRAGDVAAYVDRRLRLEVGRYAARRAEAAMQARAAREQLALLTGVSADRIAVPTVAPGDTASTAFTSLLATMLNNLALPSSTLAETSDSLVGRALAARADVIGAGREVQAALADARLAARERVPMPALSAGYKGERVQSGASSGVSLYGFVAGFSLPLPLFDRRVGAVAAADATARQTGAEADLVRRRVTREVTEAFTALRGAQAEYALLQPFAGAESRLALRAVQAAYAEGEITLAEWLEAVRAWQETELTLLTLTTNIAQRRVALARAAGVPLFSTLESIR</sequence>
<evidence type="ECO:0000313" key="3">
    <source>
        <dbReference type="EMBL" id="AMW05596.1"/>
    </source>
</evidence>
<feature type="signal peptide" evidence="2">
    <location>
        <begin position="1"/>
        <end position="15"/>
    </location>
</feature>
<dbReference type="InterPro" id="IPR003423">
    <property type="entry name" value="OMP_efflux"/>
</dbReference>